<evidence type="ECO:0000313" key="1">
    <source>
        <dbReference type="EMBL" id="RHZ51581.1"/>
    </source>
</evidence>
<keyword evidence="2" id="KW-1185">Reference proteome</keyword>
<gene>
    <name evidence="1" type="ORF">Glove_476g40</name>
</gene>
<name>A0A397GKR5_9GLOM</name>
<reference evidence="1 2" key="1">
    <citation type="submission" date="2018-08" db="EMBL/GenBank/DDBJ databases">
        <title>Genome and evolution of the arbuscular mycorrhizal fungus Diversispora epigaea (formerly Glomus versiforme) and its bacterial endosymbionts.</title>
        <authorList>
            <person name="Sun X."/>
            <person name="Fei Z."/>
            <person name="Harrison M."/>
        </authorList>
    </citation>
    <scope>NUCLEOTIDE SEQUENCE [LARGE SCALE GENOMIC DNA]</scope>
    <source>
        <strain evidence="1 2">IT104</strain>
    </source>
</reference>
<evidence type="ECO:0000313" key="2">
    <source>
        <dbReference type="Proteomes" id="UP000266861"/>
    </source>
</evidence>
<organism evidence="1 2">
    <name type="scientific">Diversispora epigaea</name>
    <dbReference type="NCBI Taxonomy" id="1348612"/>
    <lineage>
        <taxon>Eukaryota</taxon>
        <taxon>Fungi</taxon>
        <taxon>Fungi incertae sedis</taxon>
        <taxon>Mucoromycota</taxon>
        <taxon>Glomeromycotina</taxon>
        <taxon>Glomeromycetes</taxon>
        <taxon>Diversisporales</taxon>
        <taxon>Diversisporaceae</taxon>
        <taxon>Diversispora</taxon>
    </lineage>
</organism>
<protein>
    <submittedName>
        <fullName evidence="1">Uncharacterized protein</fullName>
    </submittedName>
</protein>
<dbReference type="OrthoDB" id="346907at2759"/>
<accession>A0A397GKR5</accession>
<comment type="caution">
    <text evidence="1">The sequence shown here is derived from an EMBL/GenBank/DDBJ whole genome shotgun (WGS) entry which is preliminary data.</text>
</comment>
<proteinExistence type="predicted"/>
<dbReference type="Proteomes" id="UP000266861">
    <property type="component" value="Unassembled WGS sequence"/>
</dbReference>
<dbReference type="EMBL" id="PQFF01000415">
    <property type="protein sequence ID" value="RHZ51581.1"/>
    <property type="molecule type" value="Genomic_DNA"/>
</dbReference>
<dbReference type="AlphaFoldDB" id="A0A397GKR5"/>
<sequence length="75" mass="8735">MTLSAAKDKLDEYGPKLILDILDGKRPEITDDKISKLPGELKYFVADSANSEDFIKKYRPYYYYIWPGINKDDLK</sequence>